<dbReference type="EMBL" id="BAAAKJ010000493">
    <property type="protein sequence ID" value="GAA1414600.1"/>
    <property type="molecule type" value="Genomic_DNA"/>
</dbReference>
<dbReference type="InterPro" id="IPR010982">
    <property type="entry name" value="Lambda_DNA-bd_dom_sf"/>
</dbReference>
<dbReference type="InterPro" id="IPR028082">
    <property type="entry name" value="Peripla_BP_I"/>
</dbReference>
<dbReference type="CDD" id="cd01392">
    <property type="entry name" value="HTH_LacI"/>
    <property type="match status" value="1"/>
</dbReference>
<protein>
    <submittedName>
        <fullName evidence="5">LacI family DNA-binding transcriptional regulator</fullName>
    </submittedName>
</protein>
<dbReference type="CDD" id="cd06267">
    <property type="entry name" value="PBP1_LacI_sugar_binding-like"/>
    <property type="match status" value="1"/>
</dbReference>
<feature type="domain" description="HTH lacI-type" evidence="4">
    <location>
        <begin position="17"/>
        <end position="72"/>
    </location>
</feature>
<dbReference type="InterPro" id="IPR000843">
    <property type="entry name" value="HTH_LacI"/>
</dbReference>
<evidence type="ECO:0000256" key="3">
    <source>
        <dbReference type="ARBA" id="ARBA00023163"/>
    </source>
</evidence>
<dbReference type="GO" id="GO:0003677">
    <property type="term" value="F:DNA binding"/>
    <property type="evidence" value="ECO:0007669"/>
    <property type="project" value="UniProtKB-KW"/>
</dbReference>
<reference evidence="6" key="1">
    <citation type="journal article" date="2019" name="Int. J. Syst. Evol. Microbiol.">
        <title>The Global Catalogue of Microorganisms (GCM) 10K type strain sequencing project: providing services to taxonomists for standard genome sequencing and annotation.</title>
        <authorList>
            <consortium name="The Broad Institute Genomics Platform"/>
            <consortium name="The Broad Institute Genome Sequencing Center for Infectious Disease"/>
            <person name="Wu L."/>
            <person name="Ma J."/>
        </authorList>
    </citation>
    <scope>NUCLEOTIDE SEQUENCE [LARGE SCALE GENOMIC DNA]</scope>
    <source>
        <strain evidence="6">JCM 12393</strain>
    </source>
</reference>
<keyword evidence="2 5" id="KW-0238">DNA-binding</keyword>
<dbReference type="PANTHER" id="PTHR30146">
    <property type="entry name" value="LACI-RELATED TRANSCRIPTIONAL REPRESSOR"/>
    <property type="match status" value="1"/>
</dbReference>
<keyword evidence="1" id="KW-0805">Transcription regulation</keyword>
<dbReference type="SUPFAM" id="SSF53822">
    <property type="entry name" value="Periplasmic binding protein-like I"/>
    <property type="match status" value="1"/>
</dbReference>
<comment type="caution">
    <text evidence="5">The sequence shown here is derived from an EMBL/GenBank/DDBJ whole genome shotgun (WGS) entry which is preliminary data.</text>
</comment>
<keyword evidence="6" id="KW-1185">Reference proteome</keyword>
<evidence type="ECO:0000259" key="4">
    <source>
        <dbReference type="PROSITE" id="PS50932"/>
    </source>
</evidence>
<accession>A0ABP4JAB2</accession>
<dbReference type="PROSITE" id="PS00356">
    <property type="entry name" value="HTH_LACI_1"/>
    <property type="match status" value="1"/>
</dbReference>
<dbReference type="PROSITE" id="PS50932">
    <property type="entry name" value="HTH_LACI_2"/>
    <property type="match status" value="1"/>
</dbReference>
<dbReference type="Proteomes" id="UP001499863">
    <property type="component" value="Unassembled WGS sequence"/>
</dbReference>
<evidence type="ECO:0000313" key="6">
    <source>
        <dbReference type="Proteomes" id="UP001499863"/>
    </source>
</evidence>
<evidence type="ECO:0000313" key="5">
    <source>
        <dbReference type="EMBL" id="GAA1414600.1"/>
    </source>
</evidence>
<organism evidence="5 6">
    <name type="scientific">Kitasatospora putterlickiae</name>
    <dbReference type="NCBI Taxonomy" id="221725"/>
    <lineage>
        <taxon>Bacteria</taxon>
        <taxon>Bacillati</taxon>
        <taxon>Actinomycetota</taxon>
        <taxon>Actinomycetes</taxon>
        <taxon>Kitasatosporales</taxon>
        <taxon>Streptomycetaceae</taxon>
        <taxon>Kitasatospora</taxon>
    </lineage>
</organism>
<dbReference type="InterPro" id="IPR046335">
    <property type="entry name" value="LacI/GalR-like_sensor"/>
</dbReference>
<evidence type="ECO:0000256" key="2">
    <source>
        <dbReference type="ARBA" id="ARBA00023125"/>
    </source>
</evidence>
<proteinExistence type="predicted"/>
<evidence type="ECO:0000256" key="1">
    <source>
        <dbReference type="ARBA" id="ARBA00023015"/>
    </source>
</evidence>
<name>A0ABP4JAB2_9ACTN</name>
<dbReference type="SMART" id="SM00354">
    <property type="entry name" value="HTH_LACI"/>
    <property type="match status" value="1"/>
</dbReference>
<dbReference type="PANTHER" id="PTHR30146:SF138">
    <property type="entry name" value="TRANSCRIPTIONAL REGULATORY PROTEIN"/>
    <property type="match status" value="1"/>
</dbReference>
<dbReference type="Gene3D" id="1.10.260.40">
    <property type="entry name" value="lambda repressor-like DNA-binding domains"/>
    <property type="match status" value="1"/>
</dbReference>
<gene>
    <name evidence="5" type="ORF">GCM10009639_68360</name>
</gene>
<dbReference type="Pfam" id="PF00356">
    <property type="entry name" value="LacI"/>
    <property type="match status" value="1"/>
</dbReference>
<dbReference type="Gene3D" id="3.40.50.2300">
    <property type="match status" value="2"/>
</dbReference>
<sequence>MAPPAPTHPKDTHVTAPRLLDVAEAAGVSRATASRVLAGTPRNVDPELARRVEEAARRLGYQANHSARALRTGTTGTIGVVVPTLANPYFVQLADAIAQHVRAAGGTLMVSDAANDPAIEAEQIDTLLGGRVDGLFVVPVSANESGPAIRHAAARRPVVLFDRWAKGSGTVAVTLDNAAAVRLLVEHLEQTGRHRIALVAADQASSSGAERLAAFTELQGDGATTVLLPNFTTDAGRTAGRRIVEQRDRIDAVVCGADVLAVGLVSTLHRSSVAVPGKIAVTGFDDTEILELFDPPITSIRHPLSAMAERALTLLQAPSRERTERVERFQPQLVVRASTDTGSGS</sequence>
<dbReference type="SUPFAM" id="SSF47413">
    <property type="entry name" value="lambda repressor-like DNA-binding domains"/>
    <property type="match status" value="1"/>
</dbReference>
<keyword evidence="3" id="KW-0804">Transcription</keyword>
<dbReference type="Pfam" id="PF13377">
    <property type="entry name" value="Peripla_BP_3"/>
    <property type="match status" value="1"/>
</dbReference>